<evidence type="ECO:0000313" key="1">
    <source>
        <dbReference type="EMBL" id="MCW8347052.1"/>
    </source>
</evidence>
<name>A0A9X3CP97_9VIBR</name>
<dbReference type="RefSeq" id="WP_265675583.1">
    <property type="nucleotide sequence ID" value="NZ_JAKRRY010000017.1"/>
</dbReference>
<evidence type="ECO:0000313" key="2">
    <source>
        <dbReference type="Proteomes" id="UP001155587"/>
    </source>
</evidence>
<dbReference type="EMBL" id="JAKRRY010000017">
    <property type="protein sequence ID" value="MCW8347052.1"/>
    <property type="molecule type" value="Genomic_DNA"/>
</dbReference>
<dbReference type="AlphaFoldDB" id="A0A9X3CP97"/>
<comment type="caution">
    <text evidence="1">The sequence shown here is derived from an EMBL/GenBank/DDBJ whole genome shotgun (WGS) entry which is preliminary data.</text>
</comment>
<reference evidence="1" key="1">
    <citation type="submission" date="2022-02" db="EMBL/GenBank/DDBJ databases">
        <title>Vibrio sp. nov, a new bacterium isolated from seawater.</title>
        <authorList>
            <person name="Yuan Y."/>
        </authorList>
    </citation>
    <scope>NUCLEOTIDE SEQUENCE</scope>
    <source>
        <strain evidence="1">ZSDZ65</strain>
    </source>
</reference>
<organism evidence="1 2">
    <name type="scientific">Vibrio qingdaonensis</name>
    <dbReference type="NCBI Taxonomy" id="2829491"/>
    <lineage>
        <taxon>Bacteria</taxon>
        <taxon>Pseudomonadati</taxon>
        <taxon>Pseudomonadota</taxon>
        <taxon>Gammaproteobacteria</taxon>
        <taxon>Vibrionales</taxon>
        <taxon>Vibrionaceae</taxon>
        <taxon>Vibrio</taxon>
    </lineage>
</organism>
<protein>
    <submittedName>
        <fullName evidence="1">Uncharacterized protein</fullName>
    </submittedName>
</protein>
<proteinExistence type="predicted"/>
<accession>A0A9X3CP97</accession>
<dbReference type="Proteomes" id="UP001155587">
    <property type="component" value="Unassembled WGS sequence"/>
</dbReference>
<gene>
    <name evidence="1" type="ORF">MD535_13685</name>
</gene>
<keyword evidence="2" id="KW-1185">Reference proteome</keyword>
<sequence length="317" mass="36620">MTDYVTIDIPFESRYQCWFCGEPSNGTLRCPQSGGHAQLNGLELPVCTECVSFVDKRSDMTIWPLRLHIKDRLLNKYAKHLGIGVIWTKEELEQSQLEGAIFEGFRASAWKMYEIARERIDFQGWALTVDGNAVESLDDTFFFEFQGTRFLSVESAAAYYVKSEGLDESLLLGLLDILGKEQFEYGLRITRLNPRPTKKRRNQLLREVEQQRRETDRVATLSNSRVNDVDIGAIRPVVLNSAVIEVEAITWVMGRAITTLNELSRFEDCFFEEHEHLGGPRAFQLFDSIQLYLQAREDQTWAEKLDPNRSFWSQLCR</sequence>